<feature type="domain" description="AB hydrolase-1" evidence="2">
    <location>
        <begin position="19"/>
        <end position="241"/>
    </location>
</feature>
<keyword evidence="1" id="KW-0378">Hydrolase</keyword>
<name>A0A1L7CF30_9CORY</name>
<reference evidence="3 4" key="1">
    <citation type="submission" date="2014-08" db="EMBL/GenBank/DDBJ databases">
        <title>Complete genome sequence of Corynebacterium aquilae S-613T(T) (=DSM 44791(T)), isolated from the choana of a healthy golden eagle.</title>
        <authorList>
            <person name="Ruckert C."/>
            <person name="Albersmeier A."/>
            <person name="Winkler A."/>
            <person name="Kalinowski J."/>
        </authorList>
    </citation>
    <scope>NUCLEOTIDE SEQUENCE [LARGE SCALE GENOMIC DNA]</scope>
    <source>
        <strain evidence="3 4">S-613</strain>
    </source>
</reference>
<dbReference type="InterPro" id="IPR050266">
    <property type="entry name" value="AB_hydrolase_sf"/>
</dbReference>
<evidence type="ECO:0000256" key="1">
    <source>
        <dbReference type="ARBA" id="ARBA00022801"/>
    </source>
</evidence>
<dbReference type="RefSeq" id="WP_075725541.1">
    <property type="nucleotide sequence ID" value="NZ_CP009245.1"/>
</dbReference>
<dbReference type="SUPFAM" id="SSF53474">
    <property type="entry name" value="alpha/beta-Hydrolases"/>
    <property type="match status" value="1"/>
</dbReference>
<dbReference type="InterPro" id="IPR000073">
    <property type="entry name" value="AB_hydrolase_1"/>
</dbReference>
<accession>A0A1L7CF30</accession>
<dbReference type="Gene3D" id="3.40.50.1820">
    <property type="entry name" value="alpha/beta hydrolase"/>
    <property type="match status" value="1"/>
</dbReference>
<dbReference type="STRING" id="1431546.CAQU_04430"/>
<keyword evidence="4" id="KW-1185">Reference proteome</keyword>
<evidence type="ECO:0000313" key="3">
    <source>
        <dbReference type="EMBL" id="APT84438.1"/>
    </source>
</evidence>
<organism evidence="3 4">
    <name type="scientific">Corynebacterium aquilae DSM 44791</name>
    <dbReference type="NCBI Taxonomy" id="1431546"/>
    <lineage>
        <taxon>Bacteria</taxon>
        <taxon>Bacillati</taxon>
        <taxon>Actinomycetota</taxon>
        <taxon>Actinomycetes</taxon>
        <taxon>Mycobacteriales</taxon>
        <taxon>Corynebacteriaceae</taxon>
        <taxon>Corynebacterium</taxon>
    </lineage>
</organism>
<sequence>MSTPTTILHTEIFGDATKPTLVFVGSLGSNISMWQPQHELEDRFRIVLVDLTGHGASPVPPAPYTIDQMADDVMATLKQKYDITHASFVGLSIGGAIVQSLLTRHAHAVDCAVLACTAAKFGTPDTWQERIDTVREQGVSALAAGVAQRWFTPPFGEQGYYERYTEMISQTAAEGYIGSASALQYFDSHEALAAVKQTPVLVISAADDQSTTPEVCQDLADSIEHAQFVSIDNAAHLVNIEQAKEFNETVSRFVSEHARL</sequence>
<dbReference type="PANTHER" id="PTHR43798:SF31">
    <property type="entry name" value="AB HYDROLASE SUPERFAMILY PROTEIN YCLE"/>
    <property type="match status" value="1"/>
</dbReference>
<dbReference type="PANTHER" id="PTHR43798">
    <property type="entry name" value="MONOACYLGLYCEROL LIPASE"/>
    <property type="match status" value="1"/>
</dbReference>
<dbReference type="GO" id="GO:0016787">
    <property type="term" value="F:hydrolase activity"/>
    <property type="evidence" value="ECO:0007669"/>
    <property type="project" value="UniProtKB-KW"/>
</dbReference>
<dbReference type="GO" id="GO:0016020">
    <property type="term" value="C:membrane"/>
    <property type="evidence" value="ECO:0007669"/>
    <property type="project" value="TreeGrafter"/>
</dbReference>
<dbReference type="EMBL" id="CP009245">
    <property type="protein sequence ID" value="APT84438.1"/>
    <property type="molecule type" value="Genomic_DNA"/>
</dbReference>
<proteinExistence type="predicted"/>
<dbReference type="InterPro" id="IPR029058">
    <property type="entry name" value="AB_hydrolase_fold"/>
</dbReference>
<evidence type="ECO:0000313" key="4">
    <source>
        <dbReference type="Proteomes" id="UP000185478"/>
    </source>
</evidence>
<protein>
    <recommendedName>
        <fullName evidence="2">AB hydrolase-1 domain-containing protein</fullName>
    </recommendedName>
</protein>
<dbReference type="Pfam" id="PF00561">
    <property type="entry name" value="Abhydrolase_1"/>
    <property type="match status" value="1"/>
</dbReference>
<evidence type="ECO:0000259" key="2">
    <source>
        <dbReference type="Pfam" id="PF00561"/>
    </source>
</evidence>
<dbReference type="Proteomes" id="UP000185478">
    <property type="component" value="Chromosome"/>
</dbReference>
<gene>
    <name evidence="3" type="ORF">CAQU_04430</name>
</gene>
<dbReference type="PRINTS" id="PR00111">
    <property type="entry name" value="ABHYDROLASE"/>
</dbReference>
<dbReference type="KEGG" id="caqu:CAQU_04430"/>
<dbReference type="OrthoDB" id="9802489at2"/>
<dbReference type="AlphaFoldDB" id="A0A1L7CF30"/>